<keyword evidence="3" id="KW-0645">Protease</keyword>
<keyword evidence="3" id="KW-0378">Hydrolase</keyword>
<gene>
    <name evidence="3" type="ORF">RI048_12345</name>
</gene>
<dbReference type="GO" id="GO:0006508">
    <property type="term" value="P:proteolysis"/>
    <property type="evidence" value="ECO:0007669"/>
    <property type="project" value="UniProtKB-KW"/>
</dbReference>
<evidence type="ECO:0000256" key="1">
    <source>
        <dbReference type="SAM" id="MobiDB-lite"/>
    </source>
</evidence>
<sequence>MRSRLTKLLGLLGPLLAAAPPAHALDAETLFQQLSPSIWVVQAMDAQGQIFSTGSAVVIGPERLVTNCHVLARASSFKLRRGNLTLGGKLEFPDPERDLCQVRAEGLKAPAVTIAPARSLRVGQKVFTLGAPRALEETISDGLLSALRLDNEGKLRFLQTSAPISSGSSGGGLFNDKGELIGITTAMIAGATVQNLSFAVPAEWIRDLETRGRAVLAKRNSTVNTATAATPAPPALTQPPAALPAPAAPPVAMAPPAGAAPSAPANPNSVRSGERWYGLMTCEARADNGEFSQAYQAHFEAEVGKVAISLHRRDAIRAENLTGQFGSNRLDITGFGYRVNDPDRMWQFRFTGSITAGAPIYALKGDMLRGQESVRKCELVIAKM</sequence>
<proteinExistence type="predicted"/>
<dbReference type="EC" id="3.4.21.-" evidence="3"/>
<dbReference type="PANTHER" id="PTHR43019:SF23">
    <property type="entry name" value="PROTEASE DO-LIKE 5, CHLOROPLASTIC"/>
    <property type="match status" value="1"/>
</dbReference>
<dbReference type="PANTHER" id="PTHR43019">
    <property type="entry name" value="SERINE ENDOPROTEASE DEGS"/>
    <property type="match status" value="1"/>
</dbReference>
<keyword evidence="4" id="KW-1185">Reference proteome</keyword>
<keyword evidence="2" id="KW-0732">Signal</keyword>
<protein>
    <submittedName>
        <fullName evidence="3">S1C family serine protease</fullName>
        <ecNumber evidence="3">3.4.21.-</ecNumber>
    </submittedName>
</protein>
<dbReference type="SUPFAM" id="SSF50494">
    <property type="entry name" value="Trypsin-like serine proteases"/>
    <property type="match status" value="1"/>
</dbReference>
<dbReference type="GO" id="GO:0008233">
    <property type="term" value="F:peptidase activity"/>
    <property type="evidence" value="ECO:0007669"/>
    <property type="project" value="UniProtKB-KW"/>
</dbReference>
<organism evidence="3 4">
    <name type="scientific">Herbaspirillum huttiense subsp. lycopersici</name>
    <dbReference type="NCBI Taxonomy" id="3074428"/>
    <lineage>
        <taxon>Bacteria</taxon>
        <taxon>Pseudomonadati</taxon>
        <taxon>Pseudomonadota</taxon>
        <taxon>Betaproteobacteria</taxon>
        <taxon>Burkholderiales</taxon>
        <taxon>Oxalobacteraceae</taxon>
        <taxon>Herbaspirillum</taxon>
    </lineage>
</organism>
<feature type="compositionally biased region" description="Low complexity" evidence="1">
    <location>
        <begin position="254"/>
        <end position="267"/>
    </location>
</feature>
<dbReference type="InterPro" id="IPR009003">
    <property type="entry name" value="Peptidase_S1_PA"/>
</dbReference>
<dbReference type="PRINTS" id="PR00834">
    <property type="entry name" value="PROTEASES2C"/>
</dbReference>
<dbReference type="InterPro" id="IPR001940">
    <property type="entry name" value="Peptidase_S1C"/>
</dbReference>
<dbReference type="Proteomes" id="UP001246576">
    <property type="component" value="Unassembled WGS sequence"/>
</dbReference>
<accession>A0ABU2ELI8</accession>
<feature type="chain" id="PRO_5045252965" evidence="2">
    <location>
        <begin position="25"/>
        <end position="384"/>
    </location>
</feature>
<dbReference type="EMBL" id="JAVLSJ010000005">
    <property type="protein sequence ID" value="MDR9849011.1"/>
    <property type="molecule type" value="Genomic_DNA"/>
</dbReference>
<name>A0ABU2ELI8_9BURK</name>
<feature type="region of interest" description="Disordered" evidence="1">
    <location>
        <begin position="224"/>
        <end position="270"/>
    </location>
</feature>
<dbReference type="Pfam" id="PF13365">
    <property type="entry name" value="Trypsin_2"/>
    <property type="match status" value="1"/>
</dbReference>
<feature type="compositionally biased region" description="Pro residues" evidence="1">
    <location>
        <begin position="231"/>
        <end position="253"/>
    </location>
</feature>
<dbReference type="RefSeq" id="WP_204725049.1">
    <property type="nucleotide sequence ID" value="NZ_JAVLSJ010000005.1"/>
</dbReference>
<reference evidence="3" key="1">
    <citation type="submission" date="2023-09" db="EMBL/GenBank/DDBJ databases">
        <title>Description of first Herbaspirillum huttiense subsp. nephrolepsisexaltata and Herbaspirillum huttiense subsp. lycopersicon.</title>
        <authorList>
            <person name="Poudel M."/>
            <person name="Sharma A."/>
            <person name="Goss E."/>
            <person name="Tapia J.H."/>
            <person name="Harmon C.M."/>
            <person name="Jones J.B."/>
        </authorList>
    </citation>
    <scope>NUCLEOTIDE SEQUENCE</scope>
    <source>
        <strain evidence="3">SE1</strain>
    </source>
</reference>
<dbReference type="Gene3D" id="2.40.10.120">
    <property type="match status" value="1"/>
</dbReference>
<evidence type="ECO:0000256" key="2">
    <source>
        <dbReference type="SAM" id="SignalP"/>
    </source>
</evidence>
<evidence type="ECO:0000313" key="3">
    <source>
        <dbReference type="EMBL" id="MDR9849011.1"/>
    </source>
</evidence>
<feature type="signal peptide" evidence="2">
    <location>
        <begin position="1"/>
        <end position="24"/>
    </location>
</feature>
<comment type="caution">
    <text evidence="3">The sequence shown here is derived from an EMBL/GenBank/DDBJ whole genome shotgun (WGS) entry which is preliminary data.</text>
</comment>
<evidence type="ECO:0000313" key="4">
    <source>
        <dbReference type="Proteomes" id="UP001246576"/>
    </source>
</evidence>